<name>A0A392R7Z5_9FABA</name>
<evidence type="ECO:0000313" key="2">
    <source>
        <dbReference type="EMBL" id="MCI32222.1"/>
    </source>
</evidence>
<organism evidence="2 3">
    <name type="scientific">Trifolium medium</name>
    <dbReference type="NCBI Taxonomy" id="97028"/>
    <lineage>
        <taxon>Eukaryota</taxon>
        <taxon>Viridiplantae</taxon>
        <taxon>Streptophyta</taxon>
        <taxon>Embryophyta</taxon>
        <taxon>Tracheophyta</taxon>
        <taxon>Spermatophyta</taxon>
        <taxon>Magnoliopsida</taxon>
        <taxon>eudicotyledons</taxon>
        <taxon>Gunneridae</taxon>
        <taxon>Pentapetalae</taxon>
        <taxon>rosids</taxon>
        <taxon>fabids</taxon>
        <taxon>Fabales</taxon>
        <taxon>Fabaceae</taxon>
        <taxon>Papilionoideae</taxon>
        <taxon>50 kb inversion clade</taxon>
        <taxon>NPAAA clade</taxon>
        <taxon>Hologalegina</taxon>
        <taxon>IRL clade</taxon>
        <taxon>Trifolieae</taxon>
        <taxon>Trifolium</taxon>
    </lineage>
</organism>
<evidence type="ECO:0000313" key="3">
    <source>
        <dbReference type="Proteomes" id="UP000265520"/>
    </source>
</evidence>
<proteinExistence type="predicted"/>
<keyword evidence="3" id="KW-1185">Reference proteome</keyword>
<feature type="non-terminal residue" evidence="2">
    <location>
        <position position="1"/>
    </location>
</feature>
<keyword evidence="1" id="KW-0812">Transmembrane</keyword>
<comment type="caution">
    <text evidence="2">The sequence shown here is derived from an EMBL/GenBank/DDBJ whole genome shotgun (WGS) entry which is preliminary data.</text>
</comment>
<feature type="transmembrane region" description="Helical" evidence="1">
    <location>
        <begin position="46"/>
        <end position="72"/>
    </location>
</feature>
<protein>
    <submittedName>
        <fullName evidence="2">Uncharacterized protein</fullName>
    </submittedName>
</protein>
<sequence>SFGGVIGLVISDCGFSVIGCIRVSEVVSLNVSGVGEVERFVEELTFLGFFFFFVVLLPFFFVDSSVGVIILSGTTSVMVPSRLMLESVTLGD</sequence>
<dbReference type="AlphaFoldDB" id="A0A392R7Z5"/>
<keyword evidence="1" id="KW-1133">Transmembrane helix</keyword>
<dbReference type="EMBL" id="LXQA010193574">
    <property type="protein sequence ID" value="MCI32222.1"/>
    <property type="molecule type" value="Genomic_DNA"/>
</dbReference>
<accession>A0A392R7Z5</accession>
<reference evidence="2 3" key="1">
    <citation type="journal article" date="2018" name="Front. Plant Sci.">
        <title>Red Clover (Trifolium pratense) and Zigzag Clover (T. medium) - A Picture of Genomic Similarities and Differences.</title>
        <authorList>
            <person name="Dluhosova J."/>
            <person name="Istvanek J."/>
            <person name="Nedelnik J."/>
            <person name="Repkova J."/>
        </authorList>
    </citation>
    <scope>NUCLEOTIDE SEQUENCE [LARGE SCALE GENOMIC DNA]</scope>
    <source>
        <strain evidence="3">cv. 10/8</strain>
        <tissue evidence="2">Leaf</tissue>
    </source>
</reference>
<keyword evidence="1" id="KW-0472">Membrane</keyword>
<dbReference type="Proteomes" id="UP000265520">
    <property type="component" value="Unassembled WGS sequence"/>
</dbReference>
<evidence type="ECO:0000256" key="1">
    <source>
        <dbReference type="SAM" id="Phobius"/>
    </source>
</evidence>